<dbReference type="Pfam" id="PF06022">
    <property type="entry name" value="Cir_Bir_Yir"/>
    <property type="match status" value="1"/>
</dbReference>
<dbReference type="VEuPathDB" id="PlasmoDB:PVLDE_0101860"/>
<dbReference type="Proteomes" id="UP000515697">
    <property type="component" value="Chromosome PVSEL_03"/>
</dbReference>
<dbReference type="VEuPathDB" id="PlasmoDB:PVBDA_0400080"/>
<keyword evidence="1" id="KW-0812">Transmembrane</keyword>
<keyword evidence="1" id="KW-0472">Membrane</keyword>
<dbReference type="VEuPathDB" id="PlasmoDB:PVVCY_0602520"/>
<evidence type="ECO:0000313" key="3">
    <source>
        <dbReference type="Proteomes" id="UP000515697"/>
    </source>
</evidence>
<dbReference type="VEuPathDB" id="PlasmoDB:PVPCR_0600020"/>
<name>A0A6V7SFA7_PLAVN</name>
<keyword evidence="1" id="KW-1133">Transmembrane helix</keyword>
<feature type="transmembrane region" description="Helical" evidence="1">
    <location>
        <begin position="274"/>
        <end position="292"/>
    </location>
</feature>
<dbReference type="VEuPathDB" id="PlasmoDB:PVSEL_0301990"/>
<dbReference type="NCBIfam" id="TIGR01590">
    <property type="entry name" value="yir-bir-cir_Pla"/>
    <property type="match status" value="1"/>
</dbReference>
<reference evidence="2 3" key="1">
    <citation type="submission" date="2020-08" db="EMBL/GenBank/DDBJ databases">
        <authorList>
            <person name="Ramaprasad A."/>
        </authorList>
    </citation>
    <scope>NUCLEOTIDE SEQUENCE [LARGE SCALE GENOMIC DNA]</scope>
</reference>
<dbReference type="InterPro" id="IPR006477">
    <property type="entry name" value="Yir_bir_cir"/>
</dbReference>
<proteinExistence type="predicted"/>
<gene>
    <name evidence="2" type="ORF">PVSEL_0301990</name>
</gene>
<evidence type="ECO:0000313" key="2">
    <source>
        <dbReference type="EMBL" id="CAD2097346.1"/>
    </source>
</evidence>
<accession>A0A6V7SFA7</accession>
<dbReference type="AlphaFoldDB" id="A0A6V7SFA7"/>
<sequence length="309" mass="35672">MANPSYNVEAVYKDIYTINNYFTEYTQGNLIFQSTDPKIHDYCHYMNNSGKGRCPNYIEKASSGVIYVLKSLEKYGLEYDKLAEYAILWLRYKLNQKAPYHTTNLNDFYINHIEKNNDYNKIKVNGLTCKEIIDKKKDLMNINEMTKFSYPFSILLFLYSEINKKIPNCTKHLGQAKDFDTRFKEFNNDSNNIEGSSYNKLLSTLSNDYNHLKKRYYDKNQSCDFPSLPELTPKKSIAQNRVEIPVKNPGKGSKQILGHTSDVTSSSSSISTTLIPALSVFSVIPVFLGIAYKTIYKKKIKKSKEENET</sequence>
<protein>
    <submittedName>
        <fullName evidence="2">PIR protein CIR protein</fullName>
    </submittedName>
</protein>
<organism evidence="2 3">
    <name type="scientific">Plasmodium vinckei</name>
    <dbReference type="NCBI Taxonomy" id="5860"/>
    <lineage>
        <taxon>Eukaryota</taxon>
        <taxon>Sar</taxon>
        <taxon>Alveolata</taxon>
        <taxon>Apicomplexa</taxon>
        <taxon>Aconoidasida</taxon>
        <taxon>Haemosporida</taxon>
        <taxon>Plasmodiidae</taxon>
        <taxon>Plasmodium</taxon>
        <taxon>Plasmodium (Vinckeia)</taxon>
    </lineage>
</organism>
<dbReference type="EMBL" id="LR865424">
    <property type="protein sequence ID" value="CAD2097346.1"/>
    <property type="molecule type" value="Genomic_DNA"/>
</dbReference>
<evidence type="ECO:0000256" key="1">
    <source>
        <dbReference type="SAM" id="Phobius"/>
    </source>
</evidence>